<dbReference type="GO" id="GO:0032153">
    <property type="term" value="C:cell division site"/>
    <property type="evidence" value="ECO:0007669"/>
    <property type="project" value="UniProtKB-UniRule"/>
</dbReference>
<dbReference type="OrthoDB" id="5298556at2"/>
<dbReference type="InterPro" id="IPR011922">
    <property type="entry name" value="Cell_div_FtsL"/>
</dbReference>
<evidence type="ECO:0000256" key="6">
    <source>
        <dbReference type="ARBA" id="ARBA00023136"/>
    </source>
</evidence>
<gene>
    <name evidence="8 10" type="primary">ftsL</name>
    <name evidence="10" type="ORF">FXN63_03630</name>
</gene>
<dbReference type="KEGG" id="pacr:FXN63_03630"/>
<comment type="similarity">
    <text evidence="8">Belongs to the FtsL family.</text>
</comment>
<dbReference type="GO" id="GO:0043093">
    <property type="term" value="P:FtsZ-dependent cytokinesis"/>
    <property type="evidence" value="ECO:0007669"/>
    <property type="project" value="UniProtKB-UniRule"/>
</dbReference>
<dbReference type="NCBIfam" id="TIGR02209">
    <property type="entry name" value="ftsL_broad"/>
    <property type="match status" value="1"/>
</dbReference>
<keyword evidence="11" id="KW-1185">Reference proteome</keyword>
<sequence>MGRLSFLLAVALMVSAMALVTSQYQARRLFVQMERGKNEARELDVQWRQLQLDQTANAKHSLIDEVSRNQLKMEAVTPGHTVYLARPREANGAPIVSGAPLAGAVQ</sequence>
<dbReference type="HAMAP" id="MF_00910">
    <property type="entry name" value="FtsL"/>
    <property type="match status" value="1"/>
</dbReference>
<evidence type="ECO:0000256" key="1">
    <source>
        <dbReference type="ARBA" id="ARBA00004401"/>
    </source>
</evidence>
<dbReference type="RefSeq" id="WP_148812931.1">
    <property type="nucleotide sequence ID" value="NZ_CP043046.1"/>
</dbReference>
<dbReference type="Proteomes" id="UP000325161">
    <property type="component" value="Chromosome"/>
</dbReference>
<keyword evidence="7 8" id="KW-0131">Cell cycle</keyword>
<keyword evidence="2 8" id="KW-1003">Cell membrane</keyword>
<keyword evidence="6 8" id="KW-0472">Membrane</keyword>
<keyword evidence="3 8" id="KW-0132">Cell division</keyword>
<proteinExistence type="inferred from homology"/>
<keyword evidence="4 8" id="KW-0812">Transmembrane</keyword>
<evidence type="ECO:0000256" key="2">
    <source>
        <dbReference type="ARBA" id="ARBA00022475"/>
    </source>
</evidence>
<dbReference type="PANTHER" id="PTHR37479">
    <property type="entry name" value="CELL DIVISION PROTEIN FTSL"/>
    <property type="match status" value="1"/>
</dbReference>
<dbReference type="Pfam" id="PF04999">
    <property type="entry name" value="FtsL"/>
    <property type="match status" value="1"/>
</dbReference>
<evidence type="ECO:0000256" key="7">
    <source>
        <dbReference type="ARBA" id="ARBA00023306"/>
    </source>
</evidence>
<evidence type="ECO:0000256" key="3">
    <source>
        <dbReference type="ARBA" id="ARBA00022618"/>
    </source>
</evidence>
<organism evidence="10 11">
    <name type="scientific">Pigmentiphaga aceris</name>
    <dbReference type="NCBI Taxonomy" id="1940612"/>
    <lineage>
        <taxon>Bacteria</taxon>
        <taxon>Pseudomonadati</taxon>
        <taxon>Pseudomonadota</taxon>
        <taxon>Betaproteobacteria</taxon>
        <taxon>Burkholderiales</taxon>
        <taxon>Alcaligenaceae</taxon>
        <taxon>Pigmentiphaga</taxon>
    </lineage>
</organism>
<dbReference type="EMBL" id="CP043046">
    <property type="protein sequence ID" value="QEI05028.1"/>
    <property type="molecule type" value="Genomic_DNA"/>
</dbReference>
<dbReference type="AlphaFoldDB" id="A0A5C0AS83"/>
<dbReference type="GO" id="GO:0005886">
    <property type="term" value="C:plasma membrane"/>
    <property type="evidence" value="ECO:0007669"/>
    <property type="project" value="UniProtKB-SubCell"/>
</dbReference>
<evidence type="ECO:0000313" key="10">
    <source>
        <dbReference type="EMBL" id="QEI05028.1"/>
    </source>
</evidence>
<comment type="subcellular location">
    <subcellularLocation>
        <location evidence="8">Cell inner membrane</location>
        <topology evidence="8">Single-pass type II membrane protein</topology>
    </subcellularLocation>
    <subcellularLocation>
        <location evidence="1">Cell membrane</location>
        <topology evidence="1">Single-pass type II membrane protein</topology>
    </subcellularLocation>
    <text evidence="8">Localizes to the division septum where it forms a ring structure.</text>
</comment>
<evidence type="ECO:0000256" key="8">
    <source>
        <dbReference type="HAMAP-Rule" id="MF_00910"/>
    </source>
</evidence>
<keyword evidence="8" id="KW-0997">Cell inner membrane</keyword>
<dbReference type="PANTHER" id="PTHR37479:SF1">
    <property type="entry name" value="CELL DIVISION PROTEIN FTSL"/>
    <property type="match status" value="1"/>
</dbReference>
<accession>A0A5C0AS83</accession>
<comment type="function">
    <text evidence="8">Essential cell division protein. May link together the upstream cell division proteins, which are predominantly cytoplasmic, with the downstream cell division proteins, which are predominantly periplasmic.</text>
</comment>
<reference evidence="10 11" key="1">
    <citation type="submission" date="2019-08" db="EMBL/GenBank/DDBJ databases">
        <title>Amphibian skin-associated Pigmentiphaga: genome sequence and occurrence across geography and hosts.</title>
        <authorList>
            <person name="Bletz M.C."/>
            <person name="Bunk B."/>
            <person name="Sproeer C."/>
            <person name="Biwer P."/>
            <person name="Reiter S."/>
            <person name="Rabemananjara F.C.E."/>
            <person name="Schulz S."/>
            <person name="Overmann J."/>
            <person name="Vences M."/>
        </authorList>
    </citation>
    <scope>NUCLEOTIDE SEQUENCE [LARGE SCALE GENOMIC DNA]</scope>
    <source>
        <strain evidence="10 11">Mada1488</strain>
    </source>
</reference>
<evidence type="ECO:0000256" key="5">
    <source>
        <dbReference type="ARBA" id="ARBA00022989"/>
    </source>
</evidence>
<comment type="subunit">
    <text evidence="8">Part of a complex composed of FtsB, FtsL and FtsQ.</text>
</comment>
<evidence type="ECO:0000256" key="9">
    <source>
        <dbReference type="NCBIfam" id="TIGR02209"/>
    </source>
</evidence>
<evidence type="ECO:0000313" key="11">
    <source>
        <dbReference type="Proteomes" id="UP000325161"/>
    </source>
</evidence>
<evidence type="ECO:0000256" key="4">
    <source>
        <dbReference type="ARBA" id="ARBA00022692"/>
    </source>
</evidence>
<keyword evidence="5 8" id="KW-1133">Transmembrane helix</keyword>
<name>A0A5C0AS83_9BURK</name>
<protein>
    <recommendedName>
        <fullName evidence="8 9">Cell division protein FtsL</fullName>
    </recommendedName>
</protein>